<name>A0A495CXT9_9PROT</name>
<feature type="binding site" evidence="2">
    <location>
        <position position="85"/>
    </location>
    <ligand>
        <name>7-chloro-L-tryptophan</name>
        <dbReference type="ChEBI" id="CHEBI:58713"/>
    </ligand>
</feature>
<feature type="binding site" evidence="2">
    <location>
        <position position="192"/>
    </location>
    <ligand>
        <name>FAD</name>
        <dbReference type="ChEBI" id="CHEBI:57692"/>
    </ligand>
</feature>
<feature type="binding site" evidence="2">
    <location>
        <begin position="20"/>
        <end position="23"/>
    </location>
    <ligand>
        <name>FAD</name>
        <dbReference type="ChEBI" id="CHEBI:57692"/>
    </ligand>
</feature>
<evidence type="ECO:0000313" key="3">
    <source>
        <dbReference type="EMBL" id="RKQ94117.1"/>
    </source>
</evidence>
<dbReference type="GO" id="GO:0000166">
    <property type="term" value="F:nucleotide binding"/>
    <property type="evidence" value="ECO:0007669"/>
    <property type="project" value="UniProtKB-KW"/>
</dbReference>
<dbReference type="PIRSF" id="PIRSF011396">
    <property type="entry name" value="Trp_halogenase"/>
    <property type="match status" value="1"/>
</dbReference>
<keyword evidence="2" id="KW-0285">Flavoprotein</keyword>
<evidence type="ECO:0000256" key="1">
    <source>
        <dbReference type="PIRSR" id="PIRSR011396-1"/>
    </source>
</evidence>
<dbReference type="PANTHER" id="PTHR43747">
    <property type="entry name" value="FAD-BINDING PROTEIN"/>
    <property type="match status" value="1"/>
</dbReference>
<sequence>MSSQSFEQESGLPRIAIIGGGSAGWMAAAAIIKATKGAASVTLVESEQIGVVGVGEATIPPIKLFNQMLGIDENEFVRETQGSFKLGIEFVDWSRRGQRYFHPFGTHGRDFDSLPLYQYWLRERRRGDETSLDAYSMAWVVARENRFSPPARDPRLVQSTFDYAYHFDTILYGQFLRRYSEARGVDREEGRVVETRLSETGDVAAVVMEDGRAIEADFFIDCTGFFGLLIEQALKTGYEDWTHWLPCDRAMAVPSETAGDFTPYTRSTAREAGWQWRIPLQQRTGNGHVYASQFITDDEASDTLLANLDGKPLADPRPLRFTTGRRRKFWNRNVVALGLSAGFMEPLESTSLHLIQTGINRLLALFPGTGDNRLEAAEFNRLTGEEYERIRDFLILHYHATTRDDAPLWRYTANMDIPDSLAWRMEHFRATGRLVSPGTELFLNPSWMAVYAGQEIEPAGLDPLVVGRQVDGVERLAGLRRVMAEAVAPVPDHRAYIERFCKADA</sequence>
<dbReference type="InterPro" id="IPR050816">
    <property type="entry name" value="Flavin-dep_Halogenase_NPB"/>
</dbReference>
<organism evidence="3 4">
    <name type="scientific">Maricaulis maris</name>
    <dbReference type="NCBI Taxonomy" id="74318"/>
    <lineage>
        <taxon>Bacteria</taxon>
        <taxon>Pseudomonadati</taxon>
        <taxon>Pseudomonadota</taxon>
        <taxon>Alphaproteobacteria</taxon>
        <taxon>Maricaulales</taxon>
        <taxon>Maricaulaceae</taxon>
        <taxon>Maricaulis</taxon>
    </lineage>
</organism>
<dbReference type="Gene3D" id="3.50.50.60">
    <property type="entry name" value="FAD/NAD(P)-binding domain"/>
    <property type="match status" value="1"/>
</dbReference>
<dbReference type="Pfam" id="PF04820">
    <property type="entry name" value="Trp_halogenase"/>
    <property type="match status" value="1"/>
</dbReference>
<dbReference type="GO" id="GO:0004497">
    <property type="term" value="F:monooxygenase activity"/>
    <property type="evidence" value="ECO:0007669"/>
    <property type="project" value="InterPro"/>
</dbReference>
<evidence type="ECO:0000313" key="4">
    <source>
        <dbReference type="Proteomes" id="UP000273675"/>
    </source>
</evidence>
<keyword evidence="2" id="KW-0274">FAD</keyword>
<evidence type="ECO:0000256" key="2">
    <source>
        <dbReference type="PIRSR" id="PIRSR011396-2"/>
    </source>
</evidence>
<dbReference type="EMBL" id="RBIM01000008">
    <property type="protein sequence ID" value="RKQ94117.1"/>
    <property type="molecule type" value="Genomic_DNA"/>
</dbReference>
<reference evidence="3 4" key="1">
    <citation type="submission" date="2018-10" db="EMBL/GenBank/DDBJ databases">
        <title>Genomic Encyclopedia of Type Strains, Phase IV (KMG-IV): sequencing the most valuable type-strain genomes for metagenomic binning, comparative biology and taxonomic classification.</title>
        <authorList>
            <person name="Goeker M."/>
        </authorList>
    </citation>
    <scope>NUCLEOTIDE SEQUENCE [LARGE SCALE GENOMIC DNA]</scope>
    <source>
        <strain evidence="3 4">DSM 4734</strain>
    </source>
</reference>
<dbReference type="InterPro" id="IPR033856">
    <property type="entry name" value="Trp_halogen"/>
</dbReference>
<proteinExistence type="predicted"/>
<dbReference type="SUPFAM" id="SSF51905">
    <property type="entry name" value="FAD/NAD(P)-binding domain"/>
    <property type="match status" value="1"/>
</dbReference>
<feature type="binding site" evidence="2">
    <location>
        <position position="348"/>
    </location>
    <ligand>
        <name>L-tryptophan</name>
        <dbReference type="ChEBI" id="CHEBI:57912"/>
    </ligand>
</feature>
<dbReference type="InterPro" id="IPR006905">
    <property type="entry name" value="Flavin_halogenase"/>
</dbReference>
<dbReference type="AlphaFoldDB" id="A0A495CXT9"/>
<accession>A0A495CXT9</accession>
<dbReference type="Proteomes" id="UP000273675">
    <property type="component" value="Unassembled WGS sequence"/>
</dbReference>
<dbReference type="OrthoDB" id="462203at2"/>
<feature type="binding site" evidence="2">
    <location>
        <position position="339"/>
    </location>
    <ligand>
        <name>FAD</name>
        <dbReference type="ChEBI" id="CHEBI:57692"/>
    </ligand>
</feature>
<dbReference type="RefSeq" id="WP_121212369.1">
    <property type="nucleotide sequence ID" value="NZ_RBIM01000008.1"/>
</dbReference>
<protein>
    <submittedName>
        <fullName evidence="3">Tryptophan halogenase</fullName>
    </submittedName>
</protein>
<comment type="caution">
    <text evidence="3">The sequence shown here is derived from an EMBL/GenBank/DDBJ whole genome shotgun (WGS) entry which is preliminary data.</text>
</comment>
<keyword evidence="2" id="KW-0547">Nucleotide-binding</keyword>
<dbReference type="PANTHER" id="PTHR43747:SF4">
    <property type="entry name" value="FLAVIN-DEPENDENT TRYPTOPHAN HALOGENASE"/>
    <property type="match status" value="1"/>
</dbReference>
<feature type="active site" evidence="1">
    <location>
        <position position="85"/>
    </location>
</feature>
<gene>
    <name evidence="3" type="ORF">C7435_3089</name>
</gene>
<dbReference type="InterPro" id="IPR036188">
    <property type="entry name" value="FAD/NAD-bd_sf"/>
</dbReference>